<dbReference type="InterPro" id="IPR001680">
    <property type="entry name" value="WD40_rpt"/>
</dbReference>
<dbReference type="OrthoDB" id="25131at2759"/>
<dbReference type="PANTHER" id="PTHR22889">
    <property type="entry name" value="WD REPEAT-CONTAINING PROTEIN 89"/>
    <property type="match status" value="1"/>
</dbReference>
<dbReference type="Pfam" id="PF00400">
    <property type="entry name" value="WD40"/>
    <property type="match status" value="2"/>
</dbReference>
<dbReference type="InterPro" id="IPR036322">
    <property type="entry name" value="WD40_repeat_dom_sf"/>
</dbReference>
<evidence type="ECO:0000313" key="6">
    <source>
        <dbReference type="EMBL" id="EDO35610.1"/>
    </source>
</evidence>
<feature type="repeat" description="WD" evidence="4">
    <location>
        <begin position="315"/>
        <end position="356"/>
    </location>
</feature>
<dbReference type="PANTHER" id="PTHR22889:SF0">
    <property type="entry name" value="WD REPEAT-CONTAINING PROTEIN 89"/>
    <property type="match status" value="1"/>
</dbReference>
<dbReference type="Gene3D" id="2.130.10.10">
    <property type="entry name" value="YVTN repeat-like/Quinoprotein amine dehydrogenase"/>
    <property type="match status" value="2"/>
</dbReference>
<evidence type="ECO:0000256" key="5">
    <source>
        <dbReference type="SAM" id="MobiDB-lite"/>
    </source>
</evidence>
<proteinExistence type="predicted"/>
<dbReference type="EMBL" id="DS469693">
    <property type="protein sequence ID" value="EDO35610.1"/>
    <property type="molecule type" value="Genomic_DNA"/>
</dbReference>
<feature type="compositionally biased region" description="Polar residues" evidence="5">
    <location>
        <begin position="369"/>
        <end position="378"/>
    </location>
</feature>
<accession>A7SL07</accession>
<dbReference type="Proteomes" id="UP000001593">
    <property type="component" value="Unassembled WGS sequence"/>
</dbReference>
<dbReference type="SUPFAM" id="SSF50978">
    <property type="entry name" value="WD40 repeat-like"/>
    <property type="match status" value="1"/>
</dbReference>
<feature type="region of interest" description="Disordered" evidence="5">
    <location>
        <begin position="359"/>
        <end position="398"/>
    </location>
</feature>
<dbReference type="InterPro" id="IPR015943">
    <property type="entry name" value="WD40/YVTN_repeat-like_dom_sf"/>
</dbReference>
<organism evidence="6 7">
    <name type="scientific">Nematostella vectensis</name>
    <name type="common">Starlet sea anemone</name>
    <dbReference type="NCBI Taxonomy" id="45351"/>
    <lineage>
        <taxon>Eukaryota</taxon>
        <taxon>Metazoa</taxon>
        <taxon>Cnidaria</taxon>
        <taxon>Anthozoa</taxon>
        <taxon>Hexacorallia</taxon>
        <taxon>Actiniaria</taxon>
        <taxon>Edwardsiidae</taxon>
        <taxon>Nematostella</taxon>
    </lineage>
</organism>
<dbReference type="InterPro" id="IPR039328">
    <property type="entry name" value="WDR89"/>
</dbReference>
<evidence type="ECO:0000256" key="3">
    <source>
        <dbReference type="ARBA" id="ARBA00022737"/>
    </source>
</evidence>
<evidence type="ECO:0000256" key="1">
    <source>
        <dbReference type="ARBA" id="ARBA00021125"/>
    </source>
</evidence>
<evidence type="ECO:0000256" key="4">
    <source>
        <dbReference type="PROSITE-ProRule" id="PRU00221"/>
    </source>
</evidence>
<name>A7SL07_NEMVE</name>
<dbReference type="PROSITE" id="PS50082">
    <property type="entry name" value="WD_REPEATS_2"/>
    <property type="match status" value="2"/>
</dbReference>
<dbReference type="InParanoid" id="A7SL07"/>
<dbReference type="PhylomeDB" id="A7SL07"/>
<keyword evidence="7" id="KW-1185">Reference proteome</keyword>
<dbReference type="STRING" id="45351.A7SL07"/>
<evidence type="ECO:0000256" key="2">
    <source>
        <dbReference type="ARBA" id="ARBA00022574"/>
    </source>
</evidence>
<gene>
    <name evidence="6" type="ORF">NEMVEDRAFT_v1g213921</name>
</gene>
<evidence type="ECO:0000313" key="7">
    <source>
        <dbReference type="Proteomes" id="UP000001593"/>
    </source>
</evidence>
<keyword evidence="3" id="KW-0677">Repeat</keyword>
<dbReference type="SMART" id="SM00320">
    <property type="entry name" value="WD40"/>
    <property type="match status" value="6"/>
</dbReference>
<feature type="repeat" description="WD" evidence="4">
    <location>
        <begin position="170"/>
        <end position="212"/>
    </location>
</feature>
<dbReference type="HOGENOM" id="CLU_037323_3_1_1"/>
<protein>
    <recommendedName>
        <fullName evidence="1">WD repeat-containing protein 89</fullName>
    </recommendedName>
</protein>
<dbReference type="OMA" id="YHEKTDK"/>
<sequence length="398" mass="44285">MAAVSSVVDKLVEKLHLLRCSSVESGSTSEQQVYITHMTVGQETNVLTTGETSGSVRIHNLDDLRPLGTIKQSKKPVTGLSVSRANEKLLWTTNAEDKMNCWDLRKDMKTPIFTLTSPNGACYTTCDINCSGDMVAAATEPSDDDVCIYVWDIRLPGSSQTGSNVFLSITDSHKDDITQVKFHPSKSKQLASCSTDGLVCLFDVSSAEEDDALQWVLNSQSSVARIGYYGEHNEKLYCITHVETLQLWDTEQAQILADFSGLRETQCGSLPVDYLIDCMYLPDRNKLHLLSGTHSGQLKIFDVQRDGIMSSGLSSEGHRATVRCLDYHVKSRRIITSGEDSNICQWEVPTDSQVISPHFVEKEEVTGVRKTTQETSSRPRAKPYERPLASDKSRKRYK</sequence>
<feature type="compositionally biased region" description="Basic and acidic residues" evidence="5">
    <location>
        <begin position="382"/>
        <end position="392"/>
    </location>
</feature>
<dbReference type="eggNOG" id="KOG1188">
    <property type="taxonomic scope" value="Eukaryota"/>
</dbReference>
<dbReference type="KEGG" id="nve:5507059"/>
<dbReference type="AlphaFoldDB" id="A7SL07"/>
<reference evidence="6 7" key="1">
    <citation type="journal article" date="2007" name="Science">
        <title>Sea anemone genome reveals ancestral eumetazoan gene repertoire and genomic organization.</title>
        <authorList>
            <person name="Putnam N.H."/>
            <person name="Srivastava M."/>
            <person name="Hellsten U."/>
            <person name="Dirks B."/>
            <person name="Chapman J."/>
            <person name="Salamov A."/>
            <person name="Terry A."/>
            <person name="Shapiro H."/>
            <person name="Lindquist E."/>
            <person name="Kapitonov V.V."/>
            <person name="Jurka J."/>
            <person name="Genikhovich G."/>
            <person name="Grigoriev I.V."/>
            <person name="Lucas S.M."/>
            <person name="Steele R.E."/>
            <person name="Finnerty J.R."/>
            <person name="Technau U."/>
            <person name="Martindale M.Q."/>
            <person name="Rokhsar D.S."/>
        </authorList>
    </citation>
    <scope>NUCLEOTIDE SEQUENCE [LARGE SCALE GENOMIC DNA]</scope>
    <source>
        <strain evidence="7">CH2 X CH6</strain>
    </source>
</reference>
<keyword evidence="2 4" id="KW-0853">WD repeat</keyword>